<dbReference type="AlphaFoldDB" id="A0A6P2CUH1"/>
<dbReference type="InterPro" id="IPR001910">
    <property type="entry name" value="Inosine/uridine_hydrolase_dom"/>
</dbReference>
<dbReference type="GO" id="GO:0016799">
    <property type="term" value="F:hydrolase activity, hydrolyzing N-glycosyl compounds"/>
    <property type="evidence" value="ECO:0007669"/>
    <property type="project" value="InterPro"/>
</dbReference>
<protein>
    <recommendedName>
        <fullName evidence="1">Inosine/uridine-preferring nucleoside hydrolase domain-containing protein</fullName>
    </recommendedName>
</protein>
<evidence type="ECO:0000313" key="3">
    <source>
        <dbReference type="Proteomes" id="UP000464178"/>
    </source>
</evidence>
<evidence type="ECO:0000259" key="1">
    <source>
        <dbReference type="Pfam" id="PF01156"/>
    </source>
</evidence>
<proteinExistence type="predicted"/>
<sequence>MDLIIETDIGRDPDDLFAITYLIAAGANVRAVLISPGDPDQIAVARLLLQRAGVTCPIGVAKLGRDKQSSGGLHYDLLARYGLSRAAEPDGDGADVCAEALRVYPNSELFVIGPVSSIGRYLKQHPTTIVARATMQGGFLGYHQHLFECPRLPDFDGQDNVPTFNLNGDRKGADVFLAANIADRRMVGKNVCHTVLFAAIRASALKPRCATSEFFAEAARLLLKSTDGKKFHDPTAAVCHLHPEIGSWVRGRTVRRGAGWGTDLAGDGDHILAAIDYHALWDHLCHFR</sequence>
<dbReference type="InterPro" id="IPR036452">
    <property type="entry name" value="Ribo_hydro-like"/>
</dbReference>
<accession>A0A6P2CUH1</accession>
<dbReference type="Gene3D" id="3.90.245.10">
    <property type="entry name" value="Ribonucleoside hydrolase-like"/>
    <property type="match status" value="1"/>
</dbReference>
<keyword evidence="3" id="KW-1185">Reference proteome</keyword>
<dbReference type="SUPFAM" id="SSF53590">
    <property type="entry name" value="Nucleoside hydrolase"/>
    <property type="match status" value="1"/>
</dbReference>
<dbReference type="KEGG" id="gms:SOIL9_55070"/>
<organism evidence="2 3">
    <name type="scientific">Gemmata massiliana</name>
    <dbReference type="NCBI Taxonomy" id="1210884"/>
    <lineage>
        <taxon>Bacteria</taxon>
        <taxon>Pseudomonadati</taxon>
        <taxon>Planctomycetota</taxon>
        <taxon>Planctomycetia</taxon>
        <taxon>Gemmatales</taxon>
        <taxon>Gemmataceae</taxon>
        <taxon>Gemmata</taxon>
    </lineage>
</organism>
<dbReference type="EMBL" id="LR593886">
    <property type="protein sequence ID" value="VTR92207.1"/>
    <property type="molecule type" value="Genomic_DNA"/>
</dbReference>
<name>A0A6P2CUH1_9BACT</name>
<dbReference type="Proteomes" id="UP000464178">
    <property type="component" value="Chromosome"/>
</dbReference>
<evidence type="ECO:0000313" key="2">
    <source>
        <dbReference type="EMBL" id="VTR92207.1"/>
    </source>
</evidence>
<gene>
    <name evidence="2" type="ORF">SOIL9_55070</name>
</gene>
<feature type="domain" description="Inosine/uridine-preferring nucleoside hydrolase" evidence="1">
    <location>
        <begin position="3"/>
        <end position="248"/>
    </location>
</feature>
<dbReference type="RefSeq" id="WP_162667106.1">
    <property type="nucleotide sequence ID" value="NZ_LR593886.1"/>
</dbReference>
<reference evidence="2 3" key="1">
    <citation type="submission" date="2019-05" db="EMBL/GenBank/DDBJ databases">
        <authorList>
            <consortium name="Science for Life Laboratories"/>
        </authorList>
    </citation>
    <scope>NUCLEOTIDE SEQUENCE [LARGE SCALE GENOMIC DNA]</scope>
    <source>
        <strain evidence="2">Soil9</strain>
    </source>
</reference>
<dbReference type="Pfam" id="PF01156">
    <property type="entry name" value="IU_nuc_hydro"/>
    <property type="match status" value="1"/>
</dbReference>